<keyword evidence="2" id="KW-1185">Reference proteome</keyword>
<reference evidence="1" key="1">
    <citation type="submission" date="2021-01" db="EMBL/GenBank/DDBJ databases">
        <title>Whole genome shotgun sequence of Sinosporangium siamense NBRC 109515.</title>
        <authorList>
            <person name="Komaki H."/>
            <person name="Tamura T."/>
        </authorList>
    </citation>
    <scope>NUCLEOTIDE SEQUENCE</scope>
    <source>
        <strain evidence="1">NBRC 109515</strain>
    </source>
</reference>
<accession>A0A919R9X5</accession>
<dbReference type="AlphaFoldDB" id="A0A919R9X5"/>
<sequence>MERTRELGLALRATRSPGGLLVVGTPCDEPWHLTAHLSDEARLSGLPQLTPTLVRWAPPEDAPAHLRVGLSRIEEARRGETLFVVAEDKAPDPLLERLDDARRTGTTILALDGGDPELAGLAHDSLVLRSDGPLSFDGAQHLVSAAAGEPPGRAGLRGRLARLLDLVSGPRIAD</sequence>
<evidence type="ECO:0000313" key="2">
    <source>
        <dbReference type="Proteomes" id="UP000606172"/>
    </source>
</evidence>
<comment type="caution">
    <text evidence="1">The sequence shown here is derived from an EMBL/GenBank/DDBJ whole genome shotgun (WGS) entry which is preliminary data.</text>
</comment>
<organism evidence="1 2">
    <name type="scientific">Sinosporangium siamense</name>
    <dbReference type="NCBI Taxonomy" id="1367973"/>
    <lineage>
        <taxon>Bacteria</taxon>
        <taxon>Bacillati</taxon>
        <taxon>Actinomycetota</taxon>
        <taxon>Actinomycetes</taxon>
        <taxon>Streptosporangiales</taxon>
        <taxon>Streptosporangiaceae</taxon>
        <taxon>Sinosporangium</taxon>
    </lineage>
</organism>
<dbReference type="Proteomes" id="UP000606172">
    <property type="component" value="Unassembled WGS sequence"/>
</dbReference>
<proteinExistence type="predicted"/>
<gene>
    <name evidence="1" type="ORF">Ssi02_03270</name>
</gene>
<dbReference type="EMBL" id="BOOW01000004">
    <property type="protein sequence ID" value="GII90096.1"/>
    <property type="molecule type" value="Genomic_DNA"/>
</dbReference>
<evidence type="ECO:0000313" key="1">
    <source>
        <dbReference type="EMBL" id="GII90096.1"/>
    </source>
</evidence>
<protein>
    <submittedName>
        <fullName evidence="1">Uncharacterized protein</fullName>
    </submittedName>
</protein>
<name>A0A919R9X5_9ACTN</name>